<keyword evidence="1 2" id="KW-0238">DNA-binding</keyword>
<dbReference type="Pfam" id="PF00440">
    <property type="entry name" value="TetR_N"/>
    <property type="match status" value="1"/>
</dbReference>
<dbReference type="Pfam" id="PF17932">
    <property type="entry name" value="TetR_C_24"/>
    <property type="match status" value="1"/>
</dbReference>
<proteinExistence type="predicted"/>
<dbReference type="AlphaFoldDB" id="A0AAU8FXQ7"/>
<evidence type="ECO:0000256" key="1">
    <source>
        <dbReference type="ARBA" id="ARBA00023125"/>
    </source>
</evidence>
<protein>
    <submittedName>
        <fullName evidence="5">TetR/AcrR family transcriptional regulator</fullName>
    </submittedName>
</protein>
<dbReference type="GO" id="GO:0003700">
    <property type="term" value="F:DNA-binding transcription factor activity"/>
    <property type="evidence" value="ECO:0007669"/>
    <property type="project" value="TreeGrafter"/>
</dbReference>
<reference evidence="5" key="1">
    <citation type="submission" date="2024-06" db="EMBL/GenBank/DDBJ databases">
        <title>Complete genome sequence of the cellulolytic actinobacterium, Cellulosimicrobium ES-005.</title>
        <authorList>
            <person name="Matthews C.T."/>
            <person name="Underwood K.D."/>
            <person name="Ghanchi K.M."/>
            <person name="Fields S.D."/>
            <person name="Gardner S.G."/>
        </authorList>
    </citation>
    <scope>NUCLEOTIDE SEQUENCE</scope>
    <source>
        <strain evidence="5">ES-005</strain>
    </source>
</reference>
<sequence length="257" mass="26115">MPYRETPATRAARERKREALLDAARTIVAEHGFAGANVQALAARAGVSTGGVYSYFPTKADLLVAVFRQAADVELDAVRTAAAARPDDPPGDRTVARLGRAVDTFARRALRGPTLAWALLLEPVHPAVDAARLEYRRAYAETFAEVVRAGVDAGEIPDQDVTVVATALVGAIGESLTGPLSPLAGGGPTASDRTVPLAGGGPTASDRTVPLAGGGPTASDGTVPHAVRDAVVATILRFCLGAVGARAAVAAPASAPA</sequence>
<feature type="region of interest" description="Disordered" evidence="3">
    <location>
        <begin position="179"/>
        <end position="220"/>
    </location>
</feature>
<dbReference type="RefSeq" id="WP_353707079.1">
    <property type="nucleotide sequence ID" value="NZ_CP159290.1"/>
</dbReference>
<dbReference type="PANTHER" id="PTHR30055:SF226">
    <property type="entry name" value="HTH-TYPE TRANSCRIPTIONAL REGULATOR PKSA"/>
    <property type="match status" value="1"/>
</dbReference>
<dbReference type="PRINTS" id="PR00455">
    <property type="entry name" value="HTHTETR"/>
</dbReference>
<accession>A0AAU8FXQ7</accession>
<dbReference type="GO" id="GO:0000976">
    <property type="term" value="F:transcription cis-regulatory region binding"/>
    <property type="evidence" value="ECO:0007669"/>
    <property type="project" value="TreeGrafter"/>
</dbReference>
<evidence type="ECO:0000259" key="4">
    <source>
        <dbReference type="PROSITE" id="PS50977"/>
    </source>
</evidence>
<dbReference type="InterPro" id="IPR001647">
    <property type="entry name" value="HTH_TetR"/>
</dbReference>
<dbReference type="InterPro" id="IPR050109">
    <property type="entry name" value="HTH-type_TetR-like_transc_reg"/>
</dbReference>
<feature type="DNA-binding region" description="H-T-H motif" evidence="2">
    <location>
        <begin position="37"/>
        <end position="56"/>
    </location>
</feature>
<dbReference type="InterPro" id="IPR036271">
    <property type="entry name" value="Tet_transcr_reg_TetR-rel_C_sf"/>
</dbReference>
<gene>
    <name evidence="5" type="ORF">ABRQ22_13410</name>
</gene>
<dbReference type="Gene3D" id="1.10.357.10">
    <property type="entry name" value="Tetracycline Repressor, domain 2"/>
    <property type="match status" value="1"/>
</dbReference>
<dbReference type="PROSITE" id="PS50977">
    <property type="entry name" value="HTH_TETR_2"/>
    <property type="match status" value="1"/>
</dbReference>
<dbReference type="InterPro" id="IPR009057">
    <property type="entry name" value="Homeodomain-like_sf"/>
</dbReference>
<feature type="domain" description="HTH tetR-type" evidence="4">
    <location>
        <begin position="14"/>
        <end position="74"/>
    </location>
</feature>
<dbReference type="Gene3D" id="1.10.10.60">
    <property type="entry name" value="Homeodomain-like"/>
    <property type="match status" value="1"/>
</dbReference>
<evidence type="ECO:0000256" key="2">
    <source>
        <dbReference type="PROSITE-ProRule" id="PRU00335"/>
    </source>
</evidence>
<dbReference type="InterPro" id="IPR041490">
    <property type="entry name" value="KstR2_TetR_C"/>
</dbReference>
<name>A0AAU8FXQ7_9MICO</name>
<evidence type="ECO:0000313" key="5">
    <source>
        <dbReference type="EMBL" id="XCH28597.1"/>
    </source>
</evidence>
<dbReference type="SUPFAM" id="SSF48498">
    <property type="entry name" value="Tetracyclin repressor-like, C-terminal domain"/>
    <property type="match status" value="1"/>
</dbReference>
<dbReference type="SUPFAM" id="SSF46689">
    <property type="entry name" value="Homeodomain-like"/>
    <property type="match status" value="1"/>
</dbReference>
<dbReference type="EMBL" id="CP159290">
    <property type="protein sequence ID" value="XCH28597.1"/>
    <property type="molecule type" value="Genomic_DNA"/>
</dbReference>
<dbReference type="PANTHER" id="PTHR30055">
    <property type="entry name" value="HTH-TYPE TRANSCRIPTIONAL REGULATOR RUTR"/>
    <property type="match status" value="1"/>
</dbReference>
<evidence type="ECO:0000256" key="3">
    <source>
        <dbReference type="SAM" id="MobiDB-lite"/>
    </source>
</evidence>
<organism evidence="5">
    <name type="scientific">Cellulosimicrobium sp. ES-005</name>
    <dbReference type="NCBI Taxonomy" id="3163031"/>
    <lineage>
        <taxon>Bacteria</taxon>
        <taxon>Bacillati</taxon>
        <taxon>Actinomycetota</taxon>
        <taxon>Actinomycetes</taxon>
        <taxon>Micrococcales</taxon>
        <taxon>Promicromonosporaceae</taxon>
        <taxon>Cellulosimicrobium</taxon>
    </lineage>
</organism>